<evidence type="ECO:0000256" key="4">
    <source>
        <dbReference type="ARBA" id="ARBA00022692"/>
    </source>
</evidence>
<dbReference type="Gene3D" id="3.30.70.1230">
    <property type="entry name" value="Nucleotide cyclase"/>
    <property type="match status" value="2"/>
</dbReference>
<dbReference type="SMART" id="SM00044">
    <property type="entry name" value="CYCc"/>
    <property type="match status" value="2"/>
</dbReference>
<feature type="transmembrane region" description="Helical" evidence="16">
    <location>
        <begin position="1900"/>
        <end position="1918"/>
    </location>
</feature>
<evidence type="ECO:0000256" key="14">
    <source>
        <dbReference type="PROSITE-ProRule" id="PRU00146"/>
    </source>
</evidence>
<evidence type="ECO:0000256" key="13">
    <source>
        <dbReference type="ARBA" id="ARBA00023239"/>
    </source>
</evidence>
<proteinExistence type="predicted"/>
<keyword evidence="9" id="KW-0067">ATP-binding</keyword>
<feature type="transmembrane region" description="Helical" evidence="16">
    <location>
        <begin position="1147"/>
        <end position="1167"/>
    </location>
</feature>
<feature type="region of interest" description="Disordered" evidence="15">
    <location>
        <begin position="870"/>
        <end position="909"/>
    </location>
</feature>
<evidence type="ECO:0000256" key="1">
    <source>
        <dbReference type="ARBA" id="ARBA00001593"/>
    </source>
</evidence>
<dbReference type="InterPro" id="IPR029787">
    <property type="entry name" value="Nucleotide_cyclase"/>
</dbReference>
<sequence>MRDIVPFIWGADLMPTQILKQTLSSVVGRVAQHVGFEFASMDAIDILSEILFKYLKSISKSVADLAAEDGYFSVVDGLTILELMNESLSGLVKYARESGSYFPKPPNMCIPLAGRIEFSVLFKGEKPLPLSSYTLREPLCSKDVTELLTENKAESTSGQTSTAPQGRHERKLPLWAGRAKYKLARVIYDSSLASLVERDLPPPVNPVIPSTKGLSVRSAVSAFRKPQRTPQLSDSDYPSAALVVHSTKPACTTDVMRESALKTFALSSPQTSRKIDAYSSPSTSLNTSDATLAKATPLLHSADPNSLYPPSIVGKSRKLSQSTSRRNPQNRKKRFGIGRRRSQSIGKRNTNQIMPSMSPVIETAEATKDANHLTPSDREDGSAAPILADVPSLCPSPEVKPSVRNSDNVKLDSENVETHASDVYAAALNAHCSPSLPPKPSITPMPEQSSALGDSGAFGSPLRIPDGTVSFPRRSPTTPQSPAILTETELLPTDRGVEAFEFFPVFLLSFVVFTIIFFFLTGYRFFEVACSFSATDHIIITPHFFTAANSTTTLRREFYSVWCFNYKDRCDTNIVDILLSSEIPHSSRASSSLPGSMASRQPTGVTSYAAEPVKIPHPATAGAGSGIRIKIRLGGPDGETLSVRSSEPAFTNTNSSLSTSSSSSVSSPLSSGQVSDEETAARRHSAIPPALVAKERRHENLSSFGSLISKTQLRATSMSQQPLLSVKTPKLVIKFGGHEHGSTSIVRSLGQQIPQLKPAFTHEKLRGSSISSMGSSSSSSSSQTSDDEEETVVSRPPHLPVLERLPSARNSNNRSSQPPALLLLKDPSSKATSFTSECRKSPPHLRPLNILPPPIPMLTPSFVVPKSTTYSSASSYEQRSNKSSSKCGKKRSRERPMSQSPPKLGVSHSTCGKRVLVNSIFSDDEEEDAIASTGDRLSVRPRDSHRSHKQDRCGAKTRRLGGDKPQTSSQISPPTTQIIAASAGTSYYFNNAGEQIWLCPICRTEDDGNLMVGCDSCDDWYHSCLGLSKEPDSAQWFCPKCLRERLEKSTTSSERIIFRQMAVHKLQDNGNEISRNPIIGKKFRFHLFERCSGGVLNLRFDSTVLESYYTLCSFPHSLSRFRIAVSYFALVCATWMIFFFTSGTEQWMIYVAGAGTGLIVAIVLFALTCSKAVFEKNFLVLYIILALFFSLLFLLAFVPPTVGVSSAFNASLIVQLLLIIYINIPLRLWQVILICGPVSIIHVVLSCTVCGKINSRLTCIYVLLHCCIHMIGFVQHILSQVRRRSTFMRLGHSALMRKALEKEQQIQNEMIQSLMPQKVAHEVMQGSYNSEDEDEANESEGGNELRMVSFRKGKKDGKETNHEKINAKGRGSASFSDDTDDYSADESEPLRGMEGSTSRREHRVHNPDVRIASSSSLPRPSAGHAVKFRKFHVSQMENVSILFADIVGFTNMSSNKSASQLLLLLNDLFGRFDSLCELNQCEKIATLGDCYYCVSGCPNAVPDHAERIVEMGRSMCVAIQQFDDDHAEQVNMRVGVHTGKVICGLVGTRRFKFDVWSNDVTIANQMESSGKAGKVHISETTLEFVKDIYEVSEGEPVPDIRKVKVLIEYYNKEDQRYAIKHTRDQALIKTYFIERRFDNKPIIMLDKIEFFFKSKASASVNETNNTPSFVKDQPKTSVDQIIASPTGSNELTLTTSPGSDKPEVRARGSDVEMLDALWNLSKPEEVFKFPPISRFSLCFLSQSLEQTYRRQVLRVPRQSVLITLATPRLTPVTNGLAHFLFFLLVSLACFINFPNLTNSRLALVTPFVVFALALCFNCLFIAIVFSDLLAWGGFCLPEKRLQHIYRFLFNWYTRNIMGVLMLCSPAAFVLSNFQICLFWFSRSADVAAVADFSTGEYRMVHGILFTFMLFNLTLFPNYSSWTKSLSAMTLCIIACLLIHWPFAGFSYAYSDQVAGFAAVTTARDLSTSPIWLAAAESSLFPWEITVILILNLILIFFLNRDIDISFRVSFNRDFEASRAKKAITREKMQGEWLLENIIPRFVLTDLRKTNKYSQHVTDAAVMFASIANFSEFYDEQYQGGQEMLRVLNEIFADFEHLLSSVKFKDVEKIKTIAECFMAASGLNLVQRAQNTLLDDHLCALMDFAIELLKTLDDFNRQMFNFQFELKIGYNIGEVTAGVIGTTKLLYDIWGDTVNVASRMYSTGQKGRVQVTEEVARRLTKHYEFEYRGNVFVKGKGEMRTHLLEPPDRAFITISPIVASLSSCLRSRLPVLVNFLTTEFDSSPYLPLCFYYYYKIN</sequence>
<feature type="transmembrane region" description="Helical" evidence="16">
    <location>
        <begin position="1260"/>
        <end position="1279"/>
    </location>
</feature>
<name>W6VAL1_ECHGR</name>
<dbReference type="GeneID" id="36337162"/>
<feature type="domain" description="PHD-type" evidence="17">
    <location>
        <begin position="996"/>
        <end position="1044"/>
    </location>
</feature>
<feature type="region of interest" description="Disordered" evidence="15">
    <location>
        <begin position="925"/>
        <end position="974"/>
    </location>
</feature>
<evidence type="ECO:0000256" key="9">
    <source>
        <dbReference type="ARBA" id="ARBA00022840"/>
    </source>
</evidence>
<feature type="transmembrane region" description="Helical" evidence="16">
    <location>
        <begin position="1179"/>
        <end position="1198"/>
    </location>
</feature>
<dbReference type="PROSITE" id="PS50016">
    <property type="entry name" value="ZF_PHD_2"/>
    <property type="match status" value="1"/>
</dbReference>
<dbReference type="CTD" id="36337162"/>
<evidence type="ECO:0000256" key="8">
    <source>
        <dbReference type="ARBA" id="ARBA00022833"/>
    </source>
</evidence>
<feature type="transmembrane region" description="Helical" evidence="16">
    <location>
        <begin position="1231"/>
        <end position="1254"/>
    </location>
</feature>
<feature type="transmembrane region" description="Helical" evidence="16">
    <location>
        <begin position="1123"/>
        <end position="1141"/>
    </location>
</feature>
<keyword evidence="13" id="KW-0456">Lyase</keyword>
<keyword evidence="5" id="KW-0479">Metal-binding</keyword>
<feature type="compositionally biased region" description="Polar residues" evidence="15">
    <location>
        <begin position="965"/>
        <end position="974"/>
    </location>
</feature>
<feature type="compositionally biased region" description="Polar residues" evidence="15">
    <location>
        <begin position="642"/>
        <end position="654"/>
    </location>
</feature>
<feature type="transmembrane region" description="Helical" evidence="16">
    <location>
        <begin position="1925"/>
        <end position="1943"/>
    </location>
</feature>
<evidence type="ECO:0000256" key="12">
    <source>
        <dbReference type="ARBA" id="ARBA00023136"/>
    </source>
</evidence>
<dbReference type="SMART" id="SM00249">
    <property type="entry name" value="PHD"/>
    <property type="match status" value="1"/>
</dbReference>
<dbReference type="GO" id="GO:0005524">
    <property type="term" value="F:ATP binding"/>
    <property type="evidence" value="ECO:0007669"/>
    <property type="project" value="UniProtKB-KW"/>
</dbReference>
<evidence type="ECO:0000256" key="16">
    <source>
        <dbReference type="SAM" id="Phobius"/>
    </source>
</evidence>
<dbReference type="InterPro" id="IPR011011">
    <property type="entry name" value="Znf_FYVE_PHD"/>
</dbReference>
<dbReference type="SUPFAM" id="SSF57903">
    <property type="entry name" value="FYVE/PHD zinc finger"/>
    <property type="match status" value="1"/>
</dbReference>
<dbReference type="STRING" id="6210.W6VAL1"/>
<dbReference type="EC" id="4.6.1.1" evidence="3"/>
<dbReference type="Pfam" id="PF16214">
    <property type="entry name" value="AC_N"/>
    <property type="match status" value="1"/>
</dbReference>
<dbReference type="Gene3D" id="1.10.20.10">
    <property type="entry name" value="Histone, subunit A"/>
    <property type="match status" value="1"/>
</dbReference>
<keyword evidence="10" id="KW-0460">Magnesium</keyword>
<evidence type="ECO:0000313" key="19">
    <source>
        <dbReference type="EMBL" id="EUB63824.1"/>
    </source>
</evidence>
<dbReference type="GO" id="GO:0004016">
    <property type="term" value="F:adenylate cyclase activity"/>
    <property type="evidence" value="ECO:0007669"/>
    <property type="project" value="UniProtKB-EC"/>
</dbReference>
<dbReference type="CDD" id="cd15522">
    <property type="entry name" value="PHD_TAF3"/>
    <property type="match status" value="1"/>
</dbReference>
<feature type="region of interest" description="Disordered" evidence="15">
    <location>
        <begin position="1324"/>
        <end position="1418"/>
    </location>
</feature>
<keyword evidence="6" id="KW-0547">Nucleotide-binding</keyword>
<feature type="domain" description="Guanylate cyclase" evidence="18">
    <location>
        <begin position="1440"/>
        <end position="1567"/>
    </location>
</feature>
<feature type="transmembrane region" description="Helical" evidence="16">
    <location>
        <begin position="1856"/>
        <end position="1880"/>
    </location>
</feature>
<dbReference type="EMBL" id="APAU02000005">
    <property type="protein sequence ID" value="EUB63824.1"/>
    <property type="molecule type" value="Genomic_DNA"/>
</dbReference>
<feature type="compositionally biased region" description="Low complexity" evidence="15">
    <location>
        <begin position="655"/>
        <end position="674"/>
    </location>
</feature>
<dbReference type="GO" id="GO:0008270">
    <property type="term" value="F:zinc ion binding"/>
    <property type="evidence" value="ECO:0007669"/>
    <property type="project" value="UniProtKB-KW"/>
</dbReference>
<feature type="region of interest" description="Disordered" evidence="15">
    <location>
        <begin position="765"/>
        <end position="853"/>
    </location>
</feature>
<dbReference type="InterPro" id="IPR009072">
    <property type="entry name" value="Histone-fold"/>
</dbReference>
<feature type="transmembrane region" description="Helical" evidence="16">
    <location>
        <begin position="1807"/>
        <end position="1836"/>
    </location>
</feature>
<evidence type="ECO:0000256" key="6">
    <source>
        <dbReference type="ARBA" id="ARBA00022741"/>
    </source>
</evidence>
<keyword evidence="20" id="KW-1185">Reference proteome</keyword>
<feature type="compositionally biased region" description="Polar residues" evidence="15">
    <location>
        <begin position="343"/>
        <end position="352"/>
    </location>
</feature>
<dbReference type="Proteomes" id="UP000019149">
    <property type="component" value="Unassembled WGS sequence"/>
</dbReference>
<dbReference type="GO" id="GO:0005886">
    <property type="term" value="C:plasma membrane"/>
    <property type="evidence" value="ECO:0007669"/>
    <property type="project" value="TreeGrafter"/>
</dbReference>
<gene>
    <name evidence="19" type="ORF">EGR_01447</name>
</gene>
<evidence type="ECO:0000256" key="11">
    <source>
        <dbReference type="ARBA" id="ARBA00022989"/>
    </source>
</evidence>
<comment type="caution">
    <text evidence="19">The sequence shown here is derived from an EMBL/GenBank/DDBJ whole genome shotgun (WGS) entry which is preliminary data.</text>
</comment>
<dbReference type="PANTHER" id="PTHR45627">
    <property type="entry name" value="ADENYLATE CYCLASE TYPE 1"/>
    <property type="match status" value="1"/>
</dbReference>
<feature type="region of interest" description="Disordered" evidence="15">
    <location>
        <begin position="300"/>
        <end position="352"/>
    </location>
</feature>
<dbReference type="KEGG" id="egl:EGR_01447"/>
<dbReference type="OrthoDB" id="10035433at2759"/>
<feature type="compositionally biased region" description="Low complexity" evidence="15">
    <location>
        <begin position="768"/>
        <end position="784"/>
    </location>
</feature>
<evidence type="ECO:0000313" key="20">
    <source>
        <dbReference type="Proteomes" id="UP000019149"/>
    </source>
</evidence>
<feature type="compositionally biased region" description="Basic and acidic residues" evidence="15">
    <location>
        <begin position="1356"/>
        <end position="1366"/>
    </location>
</feature>
<keyword evidence="12 16" id="KW-0472">Membrane</keyword>
<keyword evidence="8" id="KW-0862">Zinc</keyword>
<evidence type="ECO:0000256" key="3">
    <source>
        <dbReference type="ARBA" id="ARBA00012201"/>
    </source>
</evidence>
<dbReference type="PROSITE" id="PS50125">
    <property type="entry name" value="GUANYLATE_CYCLASE_2"/>
    <property type="match status" value="2"/>
</dbReference>
<dbReference type="CDD" id="cd07302">
    <property type="entry name" value="CHD"/>
    <property type="match status" value="2"/>
</dbReference>
<dbReference type="SUPFAM" id="SSF55073">
    <property type="entry name" value="Nucleotide cyclase"/>
    <property type="match status" value="2"/>
</dbReference>
<dbReference type="GO" id="GO:0009190">
    <property type="term" value="P:cyclic nucleotide biosynthetic process"/>
    <property type="evidence" value="ECO:0007669"/>
    <property type="project" value="InterPro"/>
</dbReference>
<evidence type="ECO:0000256" key="10">
    <source>
        <dbReference type="ARBA" id="ARBA00022842"/>
    </source>
</evidence>
<reference evidence="19 20" key="1">
    <citation type="journal article" date="2013" name="Nat. Genet.">
        <title>The genome of the hydatid tapeworm Echinococcus granulosus.</title>
        <authorList>
            <person name="Zheng H."/>
            <person name="Zhang W."/>
            <person name="Zhang L."/>
            <person name="Zhang Z."/>
            <person name="Li J."/>
            <person name="Lu G."/>
            <person name="Zhu Y."/>
            <person name="Wang Y."/>
            <person name="Huang Y."/>
            <person name="Liu J."/>
            <person name="Kang H."/>
            <person name="Chen J."/>
            <person name="Wang L."/>
            <person name="Chen A."/>
            <person name="Yu S."/>
            <person name="Gao Z."/>
            <person name="Jin L."/>
            <person name="Gu W."/>
            <person name="Wang Z."/>
            <person name="Zhao L."/>
            <person name="Shi B."/>
            <person name="Wen H."/>
            <person name="Lin R."/>
            <person name="Jones M.K."/>
            <person name="Brejova B."/>
            <person name="Vinar T."/>
            <person name="Zhao G."/>
            <person name="McManus D.P."/>
            <person name="Chen Z."/>
            <person name="Zhou Y."/>
            <person name="Wang S."/>
        </authorList>
    </citation>
    <scope>NUCLEOTIDE SEQUENCE [LARGE SCALE GENOMIC DNA]</scope>
</reference>
<dbReference type="FunFam" id="3.30.70.1230:FF:000008">
    <property type="entry name" value="Adenylate cyclase type 9"/>
    <property type="match status" value="1"/>
</dbReference>
<dbReference type="PANTHER" id="PTHR45627:SF8">
    <property type="entry name" value="ADENYLATE CYCLASE TYPE 9"/>
    <property type="match status" value="1"/>
</dbReference>
<dbReference type="InterPro" id="IPR001054">
    <property type="entry name" value="A/G_cyclase"/>
</dbReference>
<dbReference type="InterPro" id="IPR032628">
    <property type="entry name" value="AC_N"/>
</dbReference>
<dbReference type="Pfam" id="PF00211">
    <property type="entry name" value="Guanylate_cyc"/>
    <property type="match status" value="2"/>
</dbReference>
<accession>W6VAL1</accession>
<comment type="catalytic activity">
    <reaction evidence="1">
        <text>ATP = 3',5'-cyclic AMP + diphosphate</text>
        <dbReference type="Rhea" id="RHEA:15389"/>
        <dbReference type="ChEBI" id="CHEBI:30616"/>
        <dbReference type="ChEBI" id="CHEBI:33019"/>
        <dbReference type="ChEBI" id="CHEBI:58165"/>
        <dbReference type="EC" id="4.6.1.1"/>
    </reaction>
</comment>
<keyword evidence="4 16" id="KW-0812">Transmembrane</keyword>
<dbReference type="RefSeq" id="XP_024355020.1">
    <property type="nucleotide sequence ID" value="XM_024490696.1"/>
</dbReference>
<organism evidence="19 20">
    <name type="scientific">Echinococcus granulosus</name>
    <name type="common">Hydatid tapeworm</name>
    <dbReference type="NCBI Taxonomy" id="6210"/>
    <lineage>
        <taxon>Eukaryota</taxon>
        <taxon>Metazoa</taxon>
        <taxon>Spiralia</taxon>
        <taxon>Lophotrochozoa</taxon>
        <taxon>Platyhelminthes</taxon>
        <taxon>Cestoda</taxon>
        <taxon>Eucestoda</taxon>
        <taxon>Cyclophyllidea</taxon>
        <taxon>Taeniidae</taxon>
        <taxon>Echinococcus</taxon>
        <taxon>Echinococcus granulosus group</taxon>
    </lineage>
</organism>
<dbReference type="InterPro" id="IPR019787">
    <property type="entry name" value="Znf_PHD-finger"/>
</dbReference>
<feature type="transmembrane region" description="Helical" evidence="16">
    <location>
        <begin position="1204"/>
        <end position="1224"/>
    </location>
</feature>
<dbReference type="GO" id="GO:0035556">
    <property type="term" value="P:intracellular signal transduction"/>
    <property type="evidence" value="ECO:0007669"/>
    <property type="project" value="InterPro"/>
</dbReference>
<protein>
    <recommendedName>
        <fullName evidence="3">adenylate cyclase</fullName>
        <ecNumber evidence="3">4.6.1.1</ecNumber>
    </recommendedName>
</protein>
<feature type="domain" description="Guanylate cyclase" evidence="18">
    <location>
        <begin position="2060"/>
        <end position="2200"/>
    </location>
</feature>
<feature type="compositionally biased region" description="Acidic residues" evidence="15">
    <location>
        <begin position="1377"/>
        <end position="1387"/>
    </location>
</feature>
<feature type="compositionally biased region" description="Polar residues" evidence="15">
    <location>
        <begin position="808"/>
        <end position="818"/>
    </location>
</feature>
<dbReference type="InterPro" id="IPR013083">
    <property type="entry name" value="Znf_RING/FYVE/PHD"/>
</dbReference>
<evidence type="ECO:0000256" key="2">
    <source>
        <dbReference type="ARBA" id="ARBA00004141"/>
    </source>
</evidence>
<feature type="compositionally biased region" description="Basic and acidic residues" evidence="15">
    <location>
        <begin position="937"/>
        <end position="954"/>
    </location>
</feature>
<feature type="transmembrane region" description="Helical" evidence="16">
    <location>
        <begin position="1776"/>
        <end position="1795"/>
    </location>
</feature>
<evidence type="ECO:0000259" key="17">
    <source>
        <dbReference type="PROSITE" id="PS50016"/>
    </source>
</evidence>
<dbReference type="GO" id="GO:0046982">
    <property type="term" value="F:protein heterodimerization activity"/>
    <property type="evidence" value="ECO:0007669"/>
    <property type="project" value="InterPro"/>
</dbReference>
<evidence type="ECO:0000256" key="15">
    <source>
        <dbReference type="SAM" id="MobiDB-lite"/>
    </source>
</evidence>
<dbReference type="Pfam" id="PF00628">
    <property type="entry name" value="PHD"/>
    <property type="match status" value="1"/>
</dbReference>
<feature type="transmembrane region" description="Helical" evidence="16">
    <location>
        <begin position="1979"/>
        <end position="1998"/>
    </location>
</feature>
<evidence type="ECO:0000256" key="7">
    <source>
        <dbReference type="ARBA" id="ARBA00022771"/>
    </source>
</evidence>
<feature type="region of interest" description="Disordered" evidence="15">
    <location>
        <begin position="638"/>
        <end position="689"/>
    </location>
</feature>
<evidence type="ECO:0000259" key="18">
    <source>
        <dbReference type="PROSITE" id="PS50125"/>
    </source>
</evidence>
<dbReference type="InterPro" id="IPR001965">
    <property type="entry name" value="Znf_PHD"/>
</dbReference>
<keyword evidence="11 16" id="KW-1133">Transmembrane helix</keyword>
<comment type="subcellular location">
    <subcellularLocation>
        <location evidence="2">Membrane</location>
        <topology evidence="2">Multi-pass membrane protein</topology>
    </subcellularLocation>
</comment>
<feature type="compositionally biased region" description="Basic residues" evidence="15">
    <location>
        <begin position="328"/>
        <end position="342"/>
    </location>
</feature>
<dbReference type="Gene3D" id="3.30.40.10">
    <property type="entry name" value="Zinc/RING finger domain, C3HC4 (zinc finger)"/>
    <property type="match status" value="1"/>
</dbReference>
<keyword evidence="7 14" id="KW-0863">Zinc-finger</keyword>
<evidence type="ECO:0000256" key="5">
    <source>
        <dbReference type="ARBA" id="ARBA00022723"/>
    </source>
</evidence>
<dbReference type="GO" id="GO:0007189">
    <property type="term" value="P:adenylate cyclase-activating G protein-coupled receptor signaling pathway"/>
    <property type="evidence" value="ECO:0007669"/>
    <property type="project" value="TreeGrafter"/>
</dbReference>